<accession>A0A8H7UAI4</accession>
<protein>
    <recommendedName>
        <fullName evidence="5">Malonyl-CoA decarboxylase</fullName>
    </recommendedName>
</protein>
<evidence type="ECO:0008006" key="5">
    <source>
        <dbReference type="Google" id="ProtNLM"/>
    </source>
</evidence>
<evidence type="ECO:0000259" key="1">
    <source>
        <dbReference type="Pfam" id="PF05292"/>
    </source>
</evidence>
<feature type="domain" description="Malonyl-CoA decarboxylase C-terminal" evidence="1">
    <location>
        <begin position="218"/>
        <end position="430"/>
    </location>
</feature>
<dbReference type="EMBL" id="JAEPRA010000023">
    <property type="protein sequence ID" value="KAG2172554.1"/>
    <property type="molecule type" value="Genomic_DNA"/>
</dbReference>
<comment type="caution">
    <text evidence="3">The sequence shown here is derived from an EMBL/GenBank/DDBJ whole genome shotgun (WGS) entry which is preliminary data.</text>
</comment>
<reference evidence="3" key="1">
    <citation type="submission" date="2020-12" db="EMBL/GenBank/DDBJ databases">
        <title>Metabolic potential, ecology and presence of endohyphal bacteria is reflected in genomic diversity of Mucoromycotina.</title>
        <authorList>
            <person name="Muszewska A."/>
            <person name="Okrasinska A."/>
            <person name="Steczkiewicz K."/>
            <person name="Drgas O."/>
            <person name="Orlowska M."/>
            <person name="Perlinska-Lenart U."/>
            <person name="Aleksandrzak-Piekarczyk T."/>
            <person name="Szatraj K."/>
            <person name="Zielenkiewicz U."/>
            <person name="Pilsyk S."/>
            <person name="Malc E."/>
            <person name="Mieczkowski P."/>
            <person name="Kruszewska J.S."/>
            <person name="Biernat P."/>
            <person name="Pawlowska J."/>
        </authorList>
    </citation>
    <scope>NUCLEOTIDE SEQUENCE</scope>
    <source>
        <strain evidence="3">WA0000051536</strain>
    </source>
</reference>
<dbReference type="Proteomes" id="UP000612746">
    <property type="component" value="Unassembled WGS sequence"/>
</dbReference>
<dbReference type="GO" id="GO:0006633">
    <property type="term" value="P:fatty acid biosynthetic process"/>
    <property type="evidence" value="ECO:0007669"/>
    <property type="project" value="InterPro"/>
</dbReference>
<dbReference type="GO" id="GO:0006085">
    <property type="term" value="P:acetyl-CoA biosynthetic process"/>
    <property type="evidence" value="ECO:0007669"/>
    <property type="project" value="TreeGrafter"/>
</dbReference>
<dbReference type="InterPro" id="IPR035372">
    <property type="entry name" value="MCD_N"/>
</dbReference>
<dbReference type="OrthoDB" id="426718at2759"/>
<evidence type="ECO:0000259" key="2">
    <source>
        <dbReference type="Pfam" id="PF17408"/>
    </source>
</evidence>
<dbReference type="GO" id="GO:2001294">
    <property type="term" value="P:malonyl-CoA catabolic process"/>
    <property type="evidence" value="ECO:0007669"/>
    <property type="project" value="TreeGrafter"/>
</dbReference>
<dbReference type="Gene3D" id="1.20.140.90">
    <property type="entry name" value="Malonyl-CoA decarboxylase, oligemerization domain"/>
    <property type="match status" value="1"/>
</dbReference>
<dbReference type="GO" id="GO:0005782">
    <property type="term" value="C:peroxisomal matrix"/>
    <property type="evidence" value="ECO:0007669"/>
    <property type="project" value="TreeGrafter"/>
</dbReference>
<dbReference type="PANTHER" id="PTHR28641:SF1">
    <property type="entry name" value="MALONYL-COA DECARBOXYLASE, MITOCHONDRIAL"/>
    <property type="match status" value="1"/>
</dbReference>
<sequence>MPATVRYSSNAREPPPPNNVLRFVEDYWDIISNYVREPAHNLCLQGFFSFSSTTSKLAIRDTAFMQKLLSTVISEDTASPVKGDLMPSVVVKSCCELYEGLDQEEKIKFFEILVRDFGVDRKQTVAAAENYLKLASSAKASESQLWRTELALKHTLDPLHSKFFDRVNQLPGGMKFLIDMRADLLQTIGSFKHKQDSIGHLMALDASIKATLQNWLFGFLKLERITWQSPAVVLEKIGQYEAVHAVKDWKDMKRRVGPRRRVFGFFFSNMPTEPLVFVQVALVDSISTSIQRILTEEDLSIHQDAQRISCATFYSITTQRGLSGINLGNFLIKRVVRDLKKEFPQIKTFATLSPIPGFRGWLRHQVQVNEHVRKELESISTVGSIQEIVDTNDWIHDDAKSSAIKPVLMRLCAEYLLTERRGNVALDPVGTLMSEQETATKLSLAKWSLRSPIELDGRYLSNPKASSDKGIAESFSIMVNYNYLLDHIEENNEEYLAKGIITVSSACNGDDNQWLRERVGDNVRLVEN</sequence>
<dbReference type="AlphaFoldDB" id="A0A8H7UAI4"/>
<evidence type="ECO:0000313" key="3">
    <source>
        <dbReference type="EMBL" id="KAG2172554.1"/>
    </source>
</evidence>
<feature type="domain" description="Malonyl-CoA decarboxylase N-terminal" evidence="2">
    <location>
        <begin position="117"/>
        <end position="215"/>
    </location>
</feature>
<dbReference type="GO" id="GO:0005759">
    <property type="term" value="C:mitochondrial matrix"/>
    <property type="evidence" value="ECO:0007669"/>
    <property type="project" value="TreeGrafter"/>
</dbReference>
<dbReference type="GO" id="GO:0050080">
    <property type="term" value="F:malonyl-CoA decarboxylase activity"/>
    <property type="evidence" value="ECO:0007669"/>
    <property type="project" value="InterPro"/>
</dbReference>
<gene>
    <name evidence="3" type="ORF">INT44_002569</name>
</gene>
<dbReference type="Pfam" id="PF05292">
    <property type="entry name" value="MCD"/>
    <property type="match status" value="1"/>
</dbReference>
<dbReference type="InterPro" id="IPR042303">
    <property type="entry name" value="Malonyl_CoA_deC_C_sf"/>
</dbReference>
<dbReference type="InterPro" id="IPR007956">
    <property type="entry name" value="Malonyl_CoA_deC_C"/>
</dbReference>
<dbReference type="PANTHER" id="PTHR28641">
    <property type="match status" value="1"/>
</dbReference>
<organism evidence="3 4">
    <name type="scientific">Umbelopsis vinacea</name>
    <dbReference type="NCBI Taxonomy" id="44442"/>
    <lineage>
        <taxon>Eukaryota</taxon>
        <taxon>Fungi</taxon>
        <taxon>Fungi incertae sedis</taxon>
        <taxon>Mucoromycota</taxon>
        <taxon>Mucoromycotina</taxon>
        <taxon>Umbelopsidomycetes</taxon>
        <taxon>Umbelopsidales</taxon>
        <taxon>Umbelopsidaceae</taxon>
        <taxon>Umbelopsis</taxon>
    </lineage>
</organism>
<dbReference type="Gene3D" id="3.40.630.150">
    <property type="entry name" value="Malonyl-CoA decarboxylase, catalytic domain"/>
    <property type="match status" value="1"/>
</dbReference>
<dbReference type="InterPro" id="IPR038351">
    <property type="entry name" value="MCD_N_sf"/>
</dbReference>
<name>A0A8H7UAI4_9FUNG</name>
<dbReference type="InterPro" id="IPR038917">
    <property type="entry name" value="Malonyl_CoA_deC"/>
</dbReference>
<dbReference type="Pfam" id="PF17408">
    <property type="entry name" value="MCD_N"/>
    <property type="match status" value="1"/>
</dbReference>
<proteinExistence type="predicted"/>
<keyword evidence="4" id="KW-1185">Reference proteome</keyword>
<evidence type="ECO:0000313" key="4">
    <source>
        <dbReference type="Proteomes" id="UP000612746"/>
    </source>
</evidence>